<evidence type="ECO:0000259" key="7">
    <source>
        <dbReference type="Pfam" id="PF00578"/>
    </source>
</evidence>
<evidence type="ECO:0000256" key="1">
    <source>
        <dbReference type="ARBA" id="ARBA00022559"/>
    </source>
</evidence>
<keyword evidence="9" id="KW-1185">Reference proteome</keyword>
<evidence type="ECO:0000313" key="8">
    <source>
        <dbReference type="EMBL" id="KAK2943965.1"/>
    </source>
</evidence>
<keyword evidence="3" id="KW-0560">Oxidoreductase</keyword>
<keyword evidence="5" id="KW-0676">Redox-active center</keyword>
<dbReference type="InterPro" id="IPR000866">
    <property type="entry name" value="AhpC/TSA"/>
</dbReference>
<feature type="domain" description="Alkyl hydroperoxide reductase subunit C/ Thiol specific antioxidant" evidence="7">
    <location>
        <begin position="17"/>
        <end position="140"/>
    </location>
</feature>
<reference evidence="8 9" key="1">
    <citation type="journal article" date="2022" name="bioRxiv">
        <title>Genomics of Preaxostyla Flagellates Illuminates Evolutionary Transitions and the Path Towards Mitochondrial Loss.</title>
        <authorList>
            <person name="Novak L.V.F."/>
            <person name="Treitli S.C."/>
            <person name="Pyrih J."/>
            <person name="Halakuc P."/>
            <person name="Pipaliya S.V."/>
            <person name="Vacek V."/>
            <person name="Brzon O."/>
            <person name="Soukal P."/>
            <person name="Eme L."/>
            <person name="Dacks J.B."/>
            <person name="Karnkowska A."/>
            <person name="Elias M."/>
            <person name="Hampl V."/>
        </authorList>
    </citation>
    <scope>NUCLEOTIDE SEQUENCE [LARGE SCALE GENOMIC DNA]</scope>
    <source>
        <strain evidence="8">NAU3</strain>
        <tissue evidence="8">Gut</tissue>
    </source>
</reference>
<keyword evidence="1" id="KW-0575">Peroxidase</keyword>
<dbReference type="PANTHER" id="PTHR42801:SF4">
    <property type="entry name" value="AHPC_TSA FAMILY PROTEIN"/>
    <property type="match status" value="1"/>
</dbReference>
<evidence type="ECO:0000256" key="5">
    <source>
        <dbReference type="ARBA" id="ARBA00023284"/>
    </source>
</evidence>
<dbReference type="Proteomes" id="UP001281761">
    <property type="component" value="Unassembled WGS sequence"/>
</dbReference>
<proteinExistence type="predicted"/>
<accession>A0ABQ9WWV7</accession>
<organism evidence="8 9">
    <name type="scientific">Blattamonas nauphoetae</name>
    <dbReference type="NCBI Taxonomy" id="2049346"/>
    <lineage>
        <taxon>Eukaryota</taxon>
        <taxon>Metamonada</taxon>
        <taxon>Preaxostyla</taxon>
        <taxon>Oxymonadida</taxon>
        <taxon>Blattamonas</taxon>
    </lineage>
</organism>
<dbReference type="Pfam" id="PF00578">
    <property type="entry name" value="AhpC-TSA"/>
    <property type="match status" value="1"/>
</dbReference>
<evidence type="ECO:0000256" key="3">
    <source>
        <dbReference type="ARBA" id="ARBA00023002"/>
    </source>
</evidence>
<dbReference type="PANTHER" id="PTHR42801">
    <property type="entry name" value="THIOREDOXIN-DEPENDENT PEROXIDE REDUCTASE"/>
    <property type="match status" value="1"/>
</dbReference>
<feature type="signal peptide" evidence="6">
    <location>
        <begin position="1"/>
        <end position="20"/>
    </location>
</feature>
<evidence type="ECO:0000256" key="4">
    <source>
        <dbReference type="ARBA" id="ARBA00023157"/>
    </source>
</evidence>
<feature type="chain" id="PRO_5045086798" evidence="6">
    <location>
        <begin position="21"/>
        <end position="222"/>
    </location>
</feature>
<dbReference type="SUPFAM" id="SSF52833">
    <property type="entry name" value="Thioredoxin-like"/>
    <property type="match status" value="1"/>
</dbReference>
<dbReference type="InterPro" id="IPR050924">
    <property type="entry name" value="Peroxiredoxin_BCP/PrxQ"/>
</dbReference>
<dbReference type="Gene3D" id="3.40.30.10">
    <property type="entry name" value="Glutaredoxin"/>
    <property type="match status" value="1"/>
</dbReference>
<keyword evidence="4" id="KW-1015">Disulfide bond</keyword>
<sequence>MLIILLSELICLSALRVGEKSPDFTLVNQDGRKVRFKNQLGDGPVVIFIFHKTTYRRDKRMLKAFRFMQPFYNGKKATIFGVSHVSTAKLAKAKKKYRLKYDLLSDPDYSLKDIWGLKRRGLHNVARTTLVFDSSGILTYTYKSESWAKTHARKGLSGAGKAAKKKKMKYAEEDEEMDGLMGVFEDAEHETWDADVDITEDDRRDTVRMLAGLEKKKQQKTR</sequence>
<name>A0ABQ9WWV7_9EUKA</name>
<evidence type="ECO:0000313" key="9">
    <source>
        <dbReference type="Proteomes" id="UP001281761"/>
    </source>
</evidence>
<evidence type="ECO:0000256" key="6">
    <source>
        <dbReference type="SAM" id="SignalP"/>
    </source>
</evidence>
<keyword evidence="2" id="KW-0049">Antioxidant</keyword>
<protein>
    <submittedName>
        <fullName evidence="8">AhpC/TSA family protein</fullName>
    </submittedName>
</protein>
<gene>
    <name evidence="8" type="ORF">BLNAU_21111</name>
</gene>
<evidence type="ECO:0000256" key="2">
    <source>
        <dbReference type="ARBA" id="ARBA00022862"/>
    </source>
</evidence>
<comment type="caution">
    <text evidence="8">The sequence shown here is derived from an EMBL/GenBank/DDBJ whole genome shotgun (WGS) entry which is preliminary data.</text>
</comment>
<dbReference type="InterPro" id="IPR036249">
    <property type="entry name" value="Thioredoxin-like_sf"/>
</dbReference>
<dbReference type="EMBL" id="JARBJD010000320">
    <property type="protein sequence ID" value="KAK2943965.1"/>
    <property type="molecule type" value="Genomic_DNA"/>
</dbReference>
<keyword evidence="6" id="KW-0732">Signal</keyword>